<accession>A0A662ZUC9</accession>
<evidence type="ECO:0000313" key="1">
    <source>
        <dbReference type="EMBL" id="TSE46647.1"/>
    </source>
</evidence>
<dbReference type="EMBL" id="RWHZ01000098">
    <property type="protein sequence ID" value="TSE46647.1"/>
    <property type="molecule type" value="Genomic_DNA"/>
</dbReference>
<evidence type="ECO:0000313" key="2">
    <source>
        <dbReference type="Proteomes" id="UP000408523"/>
    </source>
</evidence>
<organism evidence="1 2">
    <name type="scientific">Phocaeicola vulgatus</name>
    <name type="common">Bacteroides vulgatus</name>
    <dbReference type="NCBI Taxonomy" id="821"/>
    <lineage>
        <taxon>Bacteria</taxon>
        <taxon>Pseudomonadati</taxon>
        <taxon>Bacteroidota</taxon>
        <taxon>Bacteroidia</taxon>
        <taxon>Bacteroidales</taxon>
        <taxon>Bacteroidaceae</taxon>
        <taxon>Phocaeicola</taxon>
    </lineage>
</organism>
<name>A0A662ZUC9_PHOVU</name>
<dbReference type="Proteomes" id="UP000408523">
    <property type="component" value="Unassembled WGS sequence"/>
</dbReference>
<reference evidence="1 2" key="1">
    <citation type="journal article" date="2019" name="Nat. Commun.">
        <title>Gram positive-like bacteriocins with broad spectrum anti-Bacteroidales activity encoded on mobile elements of the human gut microbiota.</title>
        <authorList>
            <person name="Bechon N."/>
            <person name="Coyne M.J.Jr."/>
            <person name="Laclare-Mceneany V."/>
            <person name="Chatzidaki-Livanis M."/>
            <person name="Ghigo J.-M."/>
            <person name="Comstock L.E."/>
        </authorList>
    </citation>
    <scope>NUCLEOTIDE SEQUENCE [LARGE SCALE GENOMIC DNA]</scope>
    <source>
        <strain evidence="1 2">CL01T12C17</strain>
    </source>
</reference>
<dbReference type="AlphaFoldDB" id="A0A662ZUC9"/>
<sequence length="247" mass="26069">MGSTCTVTASVNGGYEFAGWYEDGRIVSNDTRYSFEVLSDRTLEPRYRNYGGWSVTLTANPSVIGWQGGRSSLVAGASRGVFVNGVVENTQTAVPSLSGGAEGFLLSGNTVTVSENPSGSSRNCVFTASHGGSSATATITQEGSPVSYYFSYADGGTSHTEYPDDSSAGSFILDITSYKKTGNSTKALSWNASGDSWIHVNGSSVSYDENPAKERRTGLVTLKQDESGKTLSLKIVQPGKTSIDIEQ</sequence>
<dbReference type="InterPro" id="IPR013783">
    <property type="entry name" value="Ig-like_fold"/>
</dbReference>
<proteinExistence type="predicted"/>
<comment type="caution">
    <text evidence="1">The sequence shown here is derived from an EMBL/GenBank/DDBJ whole genome shotgun (WGS) entry which is preliminary data.</text>
</comment>
<protein>
    <submittedName>
        <fullName evidence="1">Putative binding domain, N-terminal</fullName>
    </submittedName>
</protein>
<dbReference type="Gene3D" id="2.60.40.10">
    <property type="entry name" value="Immunoglobulins"/>
    <property type="match status" value="2"/>
</dbReference>
<gene>
    <name evidence="1" type="ORF">EH214_04156</name>
</gene>